<dbReference type="Pfam" id="PF01425">
    <property type="entry name" value="Amidase"/>
    <property type="match status" value="1"/>
</dbReference>
<keyword evidence="3" id="KW-1185">Reference proteome</keyword>
<accession>A0A9W8TJN6</accession>
<dbReference type="PANTHER" id="PTHR42678">
    <property type="entry name" value="AMIDASE"/>
    <property type="match status" value="1"/>
</dbReference>
<dbReference type="AlphaFoldDB" id="A0A9W8TJN6"/>
<evidence type="ECO:0000259" key="1">
    <source>
        <dbReference type="Pfam" id="PF01425"/>
    </source>
</evidence>
<dbReference type="InterPro" id="IPR036928">
    <property type="entry name" value="AS_sf"/>
</dbReference>
<dbReference type="EMBL" id="JANPWZ010001923">
    <property type="protein sequence ID" value="KAJ3562306.1"/>
    <property type="molecule type" value="Genomic_DNA"/>
</dbReference>
<dbReference type="Gene3D" id="3.90.1300.10">
    <property type="entry name" value="Amidase signature (AS) domain"/>
    <property type="match status" value="2"/>
</dbReference>
<name>A0A9W8TJN6_9PEZI</name>
<reference evidence="2" key="1">
    <citation type="submission" date="2022-07" db="EMBL/GenBank/DDBJ databases">
        <title>Genome Sequence of Xylaria arbuscula.</title>
        <authorList>
            <person name="Buettner E."/>
        </authorList>
    </citation>
    <scope>NUCLEOTIDE SEQUENCE</scope>
    <source>
        <strain evidence="2">VT107</strain>
    </source>
</reference>
<comment type="caution">
    <text evidence="2">The sequence shown here is derived from an EMBL/GenBank/DDBJ whole genome shotgun (WGS) entry which is preliminary data.</text>
</comment>
<dbReference type="PANTHER" id="PTHR42678:SF34">
    <property type="entry name" value="OS04G0183300 PROTEIN"/>
    <property type="match status" value="1"/>
</dbReference>
<dbReference type="VEuPathDB" id="FungiDB:F4678DRAFT_463739"/>
<dbReference type="InterPro" id="IPR023631">
    <property type="entry name" value="Amidase_dom"/>
</dbReference>
<gene>
    <name evidence="2" type="ORF">NPX13_g8612</name>
</gene>
<evidence type="ECO:0000313" key="3">
    <source>
        <dbReference type="Proteomes" id="UP001148614"/>
    </source>
</evidence>
<evidence type="ECO:0000313" key="2">
    <source>
        <dbReference type="EMBL" id="KAJ3562306.1"/>
    </source>
</evidence>
<dbReference type="Proteomes" id="UP001148614">
    <property type="component" value="Unassembled WGS sequence"/>
</dbReference>
<proteinExistence type="predicted"/>
<organism evidence="2 3">
    <name type="scientific">Xylaria arbuscula</name>
    <dbReference type="NCBI Taxonomy" id="114810"/>
    <lineage>
        <taxon>Eukaryota</taxon>
        <taxon>Fungi</taxon>
        <taxon>Dikarya</taxon>
        <taxon>Ascomycota</taxon>
        <taxon>Pezizomycotina</taxon>
        <taxon>Sordariomycetes</taxon>
        <taxon>Xylariomycetidae</taxon>
        <taxon>Xylariales</taxon>
        <taxon>Xylariaceae</taxon>
        <taxon>Xylaria</taxon>
    </lineage>
</organism>
<protein>
    <recommendedName>
        <fullName evidence="1">Amidase domain-containing protein</fullName>
    </recommendedName>
</protein>
<dbReference type="SUPFAM" id="SSF75304">
    <property type="entry name" value="Amidase signature (AS) enzymes"/>
    <property type="match status" value="1"/>
</dbReference>
<feature type="domain" description="Amidase" evidence="1">
    <location>
        <begin position="106"/>
        <end position="388"/>
    </location>
</feature>
<sequence>MALKVNLLKITAVELQKLLSDRLLTSRDAVKLYLAQIAKHNHTGLQLNAIISVANYDDILQRADLLDEEREQGKIRGPLHGVPIILKELGNAKGDRLMAGWSALGGQTKNPHVEGEIPPGAPFLTSWGPAGSSSGSATAVTAGFSPLSLGTELEGSITWPAARAGLYAIKLTPGSVDQHGFQPGAAGFDCQGPYAKTTIDAAILSAIIQRLSPDHYLPLRTTWNGLRLGFVEPSQWRTPGDVVEEVDGFFYQTDTALLAASRTIEERGGMVVTSVNLSVWEDIIKMMPDLDDMGELFNYQMKLSWLKFLALWEGTPQTVEDLIRWNKEHADLEFTPRDNNQRALENIRDSTMTEEHYNRNVKALRTAARDAIDRVLSKHNLDVVLGPCDSRLNSMAAAAGYPLGNLPLGYADFNGRGFSLHIIAPAGDEAKIFQVMSAWETTFPENVRPPRVLIET</sequence>